<proteinExistence type="predicted"/>
<dbReference type="PANTHER" id="PTHR24413">
    <property type="entry name" value="SPECKLE-TYPE POZ PROTEIN"/>
    <property type="match status" value="1"/>
</dbReference>
<dbReference type="GO" id="GO:0030163">
    <property type="term" value="P:protein catabolic process"/>
    <property type="evidence" value="ECO:0007669"/>
    <property type="project" value="UniProtKB-ARBA"/>
</dbReference>
<dbReference type="CDD" id="cd18186">
    <property type="entry name" value="BTB_POZ_ZBTB_KLHL-like"/>
    <property type="match status" value="1"/>
</dbReference>
<dbReference type="InterPro" id="IPR008974">
    <property type="entry name" value="TRAF-like"/>
</dbReference>
<dbReference type="AlphaFoldDB" id="A0A4Y2V7Z0"/>
<dbReference type="CDD" id="cd00121">
    <property type="entry name" value="MATH"/>
    <property type="match status" value="1"/>
</dbReference>
<dbReference type="SUPFAM" id="SSF54695">
    <property type="entry name" value="POZ domain"/>
    <property type="match status" value="1"/>
</dbReference>
<dbReference type="PROSITE" id="PS50097">
    <property type="entry name" value="BTB"/>
    <property type="match status" value="1"/>
</dbReference>
<reference evidence="3 4" key="1">
    <citation type="journal article" date="2019" name="Sci. Rep.">
        <title>Orb-weaving spider Araneus ventricosus genome elucidates the spidroin gene catalogue.</title>
        <authorList>
            <person name="Kono N."/>
            <person name="Nakamura H."/>
            <person name="Ohtoshi R."/>
            <person name="Moran D.A.P."/>
            <person name="Shinohara A."/>
            <person name="Yoshida Y."/>
            <person name="Fujiwara M."/>
            <person name="Mori M."/>
            <person name="Tomita M."/>
            <person name="Arakawa K."/>
        </authorList>
    </citation>
    <scope>NUCLEOTIDE SEQUENCE [LARGE SCALE GENOMIC DNA]</scope>
</reference>
<dbReference type="SUPFAM" id="SSF49599">
    <property type="entry name" value="TRAF domain-like"/>
    <property type="match status" value="1"/>
</dbReference>
<dbReference type="Proteomes" id="UP000499080">
    <property type="component" value="Unassembled WGS sequence"/>
</dbReference>
<evidence type="ECO:0000313" key="4">
    <source>
        <dbReference type="Proteomes" id="UP000499080"/>
    </source>
</evidence>
<feature type="domain" description="MATH" evidence="2">
    <location>
        <begin position="7"/>
        <end position="120"/>
    </location>
</feature>
<dbReference type="EMBL" id="BGPR01044614">
    <property type="protein sequence ID" value="GBO21425.1"/>
    <property type="molecule type" value="Genomic_DNA"/>
</dbReference>
<protein>
    <submittedName>
        <fullName evidence="3">Speckle-type POZ protein B</fullName>
    </submittedName>
</protein>
<dbReference type="InterPro" id="IPR000210">
    <property type="entry name" value="BTB/POZ_dom"/>
</dbReference>
<evidence type="ECO:0000259" key="2">
    <source>
        <dbReference type="PROSITE" id="PS50144"/>
    </source>
</evidence>
<dbReference type="InterPro" id="IPR002083">
    <property type="entry name" value="MATH/TRAF_dom"/>
</dbReference>
<dbReference type="Gene3D" id="3.30.710.10">
    <property type="entry name" value="Potassium Channel Kv1.1, Chain A"/>
    <property type="match status" value="1"/>
</dbReference>
<keyword evidence="4" id="KW-1185">Reference proteome</keyword>
<name>A0A4Y2V7Z0_ARAVE</name>
<comment type="caution">
    <text evidence="3">The sequence shown here is derived from an EMBL/GenBank/DDBJ whole genome shotgun (WGS) entry which is preliminary data.</text>
</comment>
<feature type="domain" description="BTB" evidence="1">
    <location>
        <begin position="322"/>
        <end position="389"/>
    </location>
</feature>
<sequence length="486" mass="55943">MYSGRKVFTFFWFIENYSYNWHKHGEKLFSPSFTADGLEGTYNLQLYPRGVTEVFNNLVSLDLERSASNEGSENALISYELSILAADQYERFTLLKIDEILSGRRADFLPEDILTVRCKIMKGQGKVHEVAPICARTRIGIEKISFLHVVENFSSLEPNQKHTIEIRSHYQNECFALNSLYFTRDSRLGEEMVVEIMPSDSNHVLAKRKISLFRSGEVIACGKIENRFDVLRKDIRKLPLSVTRQAILDKKSEYLQDGKLSLLCECVFSTGLKFEKIEETEHNICAAAIRLNRKVYKTAKKMSAHPSISEDMKALYVNQSLTDVELITKTKAFPAHKIVLCARSPVFKAMLINEMKEKNTNCIQVDDLGDDVVQQLLLFLYSDTVENFEWEIATQLYYAADKYQVGKLKELCSPFLVESLTPNNAGELLLLADTHSDSDLKKVVEDFILEHDQQVFGSEEWEMLMETNPLLFMKAMHLKYKRRKLK</sequence>
<dbReference type="Gene3D" id="1.25.40.420">
    <property type="match status" value="1"/>
</dbReference>
<dbReference type="InterPro" id="IPR011333">
    <property type="entry name" value="SKP1/BTB/POZ_sf"/>
</dbReference>
<dbReference type="Gene3D" id="2.60.210.10">
    <property type="entry name" value="Apoptosis, Tumor Necrosis Factor Receptor Associated Protein 2, Chain A"/>
    <property type="match status" value="1"/>
</dbReference>
<dbReference type="PROSITE" id="PS50144">
    <property type="entry name" value="MATH"/>
    <property type="match status" value="1"/>
</dbReference>
<dbReference type="Pfam" id="PF00651">
    <property type="entry name" value="BTB"/>
    <property type="match status" value="1"/>
</dbReference>
<dbReference type="OrthoDB" id="45365at2759"/>
<evidence type="ECO:0000313" key="3">
    <source>
        <dbReference type="EMBL" id="GBO21425.1"/>
    </source>
</evidence>
<accession>A0A4Y2V7Z0</accession>
<organism evidence="3 4">
    <name type="scientific">Araneus ventricosus</name>
    <name type="common">Orbweaver spider</name>
    <name type="synonym">Epeira ventricosa</name>
    <dbReference type="NCBI Taxonomy" id="182803"/>
    <lineage>
        <taxon>Eukaryota</taxon>
        <taxon>Metazoa</taxon>
        <taxon>Ecdysozoa</taxon>
        <taxon>Arthropoda</taxon>
        <taxon>Chelicerata</taxon>
        <taxon>Arachnida</taxon>
        <taxon>Araneae</taxon>
        <taxon>Araneomorphae</taxon>
        <taxon>Entelegynae</taxon>
        <taxon>Araneoidea</taxon>
        <taxon>Araneidae</taxon>
        <taxon>Araneus</taxon>
    </lineage>
</organism>
<evidence type="ECO:0000259" key="1">
    <source>
        <dbReference type="PROSITE" id="PS50097"/>
    </source>
</evidence>
<dbReference type="SMART" id="SM00225">
    <property type="entry name" value="BTB"/>
    <property type="match status" value="1"/>
</dbReference>
<gene>
    <name evidence="3" type="primary">spop-b_38</name>
    <name evidence="3" type="ORF">AVEN_53042_1</name>
</gene>